<dbReference type="SUPFAM" id="SSF52540">
    <property type="entry name" value="P-loop containing nucleoside triphosphate hydrolases"/>
    <property type="match status" value="1"/>
</dbReference>
<protein>
    <submittedName>
        <fullName evidence="2">TIR domain-containing protein</fullName>
    </submittedName>
</protein>
<feature type="domain" description="TIR" evidence="1">
    <location>
        <begin position="1"/>
        <end position="133"/>
    </location>
</feature>
<dbReference type="AlphaFoldDB" id="A0AAW9QS94"/>
<gene>
    <name evidence="2" type="ORF">V0288_11330</name>
</gene>
<dbReference type="InterPro" id="IPR002182">
    <property type="entry name" value="NB-ARC"/>
</dbReference>
<keyword evidence="3" id="KW-1185">Reference proteome</keyword>
<name>A0AAW9QS94_9CHRO</name>
<organism evidence="2 3">
    <name type="scientific">Pannus brasiliensis CCIBt3594</name>
    <dbReference type="NCBI Taxonomy" id="1427578"/>
    <lineage>
        <taxon>Bacteria</taxon>
        <taxon>Bacillati</taxon>
        <taxon>Cyanobacteriota</taxon>
        <taxon>Cyanophyceae</taxon>
        <taxon>Oscillatoriophycideae</taxon>
        <taxon>Chroococcales</taxon>
        <taxon>Microcystaceae</taxon>
        <taxon>Pannus</taxon>
    </lineage>
</organism>
<dbReference type="GO" id="GO:0043531">
    <property type="term" value="F:ADP binding"/>
    <property type="evidence" value="ECO:0007669"/>
    <property type="project" value="InterPro"/>
</dbReference>
<dbReference type="PANTHER" id="PTHR47691:SF3">
    <property type="entry name" value="HTH-TYPE TRANSCRIPTIONAL REGULATOR RV0890C-RELATED"/>
    <property type="match status" value="1"/>
</dbReference>
<dbReference type="GO" id="GO:0007165">
    <property type="term" value="P:signal transduction"/>
    <property type="evidence" value="ECO:0007669"/>
    <property type="project" value="InterPro"/>
</dbReference>
<sequence>MTDFFISYNGRDKQWAEWIAWILEEASYSVVIQAWDFRPGSNFVLEMQKATVQAKQTIAVLSDNYLDALYTQPEWAAAFVQDPTGENRTLIPIRVAECKPKGLLQSIVYTDLVNLTDAEIARTTILNALQERAKPVRSPAFPGSPRSRVISEPKTFPGQTPHNIPPSTAHQFVDREEPRETLHQLLQAHDIVAIVDKTGKGGVGKTELAVQYSREHLSDYPGGCCWLYPDRTNLLTQLIEFAYLHFPNFQIPDFLSTDEGKIAYCWRNWLSGRKLLVFDNVTDLQAIRAYLPPSGSDFKVILTTRRNDLPFRPLYLGGLPENASQDLLVKLLGEEESRDKLELVNQLCEFVGHVPLGIYQIAALRQPSGR</sequence>
<comment type="caution">
    <text evidence="2">The sequence shown here is derived from an EMBL/GenBank/DDBJ whole genome shotgun (WGS) entry which is preliminary data.</text>
</comment>
<dbReference type="Pfam" id="PF00931">
    <property type="entry name" value="NB-ARC"/>
    <property type="match status" value="1"/>
</dbReference>
<dbReference type="EMBL" id="JBAFSM010000018">
    <property type="protein sequence ID" value="MEG3437711.1"/>
    <property type="molecule type" value="Genomic_DNA"/>
</dbReference>
<reference evidence="2 3" key="1">
    <citation type="submission" date="2024-01" db="EMBL/GenBank/DDBJ databases">
        <title>Genomic insights into the taxonomy and metabolism of the cyanobacterium Pannus brasiliensis CCIBt3594.</title>
        <authorList>
            <person name="Machado M."/>
            <person name="Botero N.B."/>
            <person name="Andreote A.P.D."/>
            <person name="Feitosa A.M.T."/>
            <person name="Popin R."/>
            <person name="Sivonen K."/>
            <person name="Fiore M.F."/>
        </authorList>
    </citation>
    <scope>NUCLEOTIDE SEQUENCE [LARGE SCALE GENOMIC DNA]</scope>
    <source>
        <strain evidence="2 3">CCIBt3594</strain>
    </source>
</reference>
<accession>A0AAW9QS94</accession>
<dbReference type="Gene3D" id="3.40.50.300">
    <property type="entry name" value="P-loop containing nucleotide triphosphate hydrolases"/>
    <property type="match status" value="1"/>
</dbReference>
<proteinExistence type="predicted"/>
<dbReference type="SMART" id="SM00255">
    <property type="entry name" value="TIR"/>
    <property type="match status" value="1"/>
</dbReference>
<dbReference type="Pfam" id="PF13676">
    <property type="entry name" value="TIR_2"/>
    <property type="match status" value="1"/>
</dbReference>
<dbReference type="InterPro" id="IPR000157">
    <property type="entry name" value="TIR_dom"/>
</dbReference>
<dbReference type="InterPro" id="IPR027417">
    <property type="entry name" value="P-loop_NTPase"/>
</dbReference>
<dbReference type="SUPFAM" id="SSF52200">
    <property type="entry name" value="Toll/Interleukin receptor TIR domain"/>
    <property type="match status" value="1"/>
</dbReference>
<evidence type="ECO:0000313" key="2">
    <source>
        <dbReference type="EMBL" id="MEG3437711.1"/>
    </source>
</evidence>
<evidence type="ECO:0000259" key="1">
    <source>
        <dbReference type="PROSITE" id="PS50104"/>
    </source>
</evidence>
<evidence type="ECO:0000313" key="3">
    <source>
        <dbReference type="Proteomes" id="UP001328733"/>
    </source>
</evidence>
<dbReference type="Proteomes" id="UP001328733">
    <property type="component" value="Unassembled WGS sequence"/>
</dbReference>
<dbReference type="Gene3D" id="3.40.50.10140">
    <property type="entry name" value="Toll/interleukin-1 receptor homology (TIR) domain"/>
    <property type="match status" value="1"/>
</dbReference>
<dbReference type="PANTHER" id="PTHR47691">
    <property type="entry name" value="REGULATOR-RELATED"/>
    <property type="match status" value="1"/>
</dbReference>
<dbReference type="InterPro" id="IPR035897">
    <property type="entry name" value="Toll_tir_struct_dom_sf"/>
</dbReference>
<dbReference type="RefSeq" id="WP_332865189.1">
    <property type="nucleotide sequence ID" value="NZ_JBAFSM010000018.1"/>
</dbReference>
<dbReference type="PROSITE" id="PS50104">
    <property type="entry name" value="TIR"/>
    <property type="match status" value="1"/>
</dbReference>